<dbReference type="EMBL" id="NEVT01000007">
    <property type="protein sequence ID" value="OZI73899.1"/>
    <property type="molecule type" value="Genomic_DNA"/>
</dbReference>
<evidence type="ECO:0000313" key="2">
    <source>
        <dbReference type="EMBL" id="OZI73899.1"/>
    </source>
</evidence>
<dbReference type="PANTHER" id="PTHR47495:SF1">
    <property type="entry name" value="BLL3820 PROTEIN"/>
    <property type="match status" value="1"/>
</dbReference>
<evidence type="ECO:0000259" key="1">
    <source>
        <dbReference type="SMART" id="SM01008"/>
    </source>
</evidence>
<dbReference type="SMART" id="SM01008">
    <property type="entry name" value="Ald_Xan_dh_C"/>
    <property type="match status" value="1"/>
</dbReference>
<organism evidence="2 3">
    <name type="scientific">Bordetella genomosp. 2</name>
    <dbReference type="NCBI Taxonomy" id="1983456"/>
    <lineage>
        <taxon>Bacteria</taxon>
        <taxon>Pseudomonadati</taxon>
        <taxon>Pseudomonadota</taxon>
        <taxon>Betaproteobacteria</taxon>
        <taxon>Burkholderiales</taxon>
        <taxon>Alcaligenaceae</taxon>
        <taxon>Bordetella</taxon>
    </lineage>
</organism>
<gene>
    <name evidence="2" type="ORF">CAL24_18880</name>
</gene>
<sequence>MKPAFAPLASDDGMPVSLTGNPMLSTWLDVRGEDGGVIWIRSGKVELGQNILTALARIAARALGVPAARIRMAPARTGLSPDESVTSGSLSIQHSGMSLRMACSHARRLFAAHAAAAAGVEAAAIRVRDGVFLAGDRTLGSYWSLAGQVDLDVPVEPAPPGAAEARPAAVPEADGPALGLADKVHGRFGFIHDMAPPAMLHGRILRPPSIGARLEHLDASAAQGLACPVQVVRDGSLVGVLAEQEHVAVTAVERLAASARWREQACLPPQEELPAWLRRQPCDTTVYRQEAPAATPGAPVAATHTADYFKPFIKHASIGPSCAHARAREDGTLHVWTHAQGIYNLRDDLAVALDLPHDRIVVEHVPGAGCYGHNGADDVAFDAAWLARHAPGRHVRVQWSRADELCWAPQGPPMSVRLQADVDARGRILDWRADVWSPGHSLRPGRAPTPTLLGSWHREHPSPWLSAINAPIAAGGGAERNIIPCYDIPCSALSSHRVVRMPVRTSSLRALGAFANVFAIEAMIDDIARAHAIDPADYRLGMLSDPRAIAVIEAVRDMSGWDGRHGRADDTGWGMGFARYKNKGAYCAVVARVAVAEKVRVHDLFIAVDVGEVIDADGVTQQIEGGAIQACSWALLEQARFNDRRLTDDQWEQYPIIRFPDIPDVRVRILARPDQPPAGAGEPSLGPTAGAIGNAVRDALGLRVATLPLDFDNIARAIEAQA</sequence>
<keyword evidence="3" id="KW-1185">Reference proteome</keyword>
<dbReference type="InterPro" id="IPR008274">
    <property type="entry name" value="AldOxase/xan_DH_MoCoBD1"/>
</dbReference>
<dbReference type="Gene3D" id="3.90.1170.50">
    <property type="entry name" value="Aldehyde oxidase/xanthine dehydrogenase, a/b hammerhead"/>
    <property type="match status" value="1"/>
</dbReference>
<dbReference type="InterPro" id="IPR037165">
    <property type="entry name" value="AldOxase/xan_DH_Mopterin-bd_sf"/>
</dbReference>
<dbReference type="AlphaFoldDB" id="A0A261VIK5"/>
<dbReference type="RefSeq" id="WP_094807566.1">
    <property type="nucleotide sequence ID" value="NZ_NEVT01000007.1"/>
</dbReference>
<dbReference type="Gene3D" id="3.30.365.10">
    <property type="entry name" value="Aldehyde oxidase/xanthine dehydrogenase, molybdopterin binding domain"/>
    <property type="match status" value="4"/>
</dbReference>
<evidence type="ECO:0000313" key="3">
    <source>
        <dbReference type="Proteomes" id="UP000215633"/>
    </source>
</evidence>
<dbReference type="InterPro" id="IPR012368">
    <property type="entry name" value="OxRdtase_Mopterin-bd_su_IorB"/>
</dbReference>
<feature type="domain" description="Aldehyde oxidase/xanthine dehydrogenase a/b hammerhead" evidence="1">
    <location>
        <begin position="185"/>
        <end position="265"/>
    </location>
</feature>
<dbReference type="PIRSF" id="PIRSF036389">
    <property type="entry name" value="IOR_B"/>
    <property type="match status" value="1"/>
</dbReference>
<proteinExistence type="predicted"/>
<accession>A0A261VIK5</accession>
<comment type="caution">
    <text evidence="2">The sequence shown here is derived from an EMBL/GenBank/DDBJ whole genome shotgun (WGS) entry which is preliminary data.</text>
</comment>
<protein>
    <recommendedName>
        <fullName evidence="1">Aldehyde oxidase/xanthine dehydrogenase a/b hammerhead domain-containing protein</fullName>
    </recommendedName>
</protein>
<name>A0A261VIK5_9BORD</name>
<dbReference type="Pfam" id="PF02738">
    <property type="entry name" value="MoCoBD_1"/>
    <property type="match status" value="1"/>
</dbReference>
<dbReference type="SUPFAM" id="SSF56003">
    <property type="entry name" value="Molybdenum cofactor-binding domain"/>
    <property type="match status" value="2"/>
</dbReference>
<dbReference type="InterPro" id="IPR000674">
    <property type="entry name" value="Ald_Oxase/Xan_DH_a/b"/>
</dbReference>
<reference evidence="3" key="1">
    <citation type="submission" date="2017-05" db="EMBL/GenBank/DDBJ databases">
        <title>Complete and WGS of Bordetella genogroups.</title>
        <authorList>
            <person name="Spilker T."/>
            <person name="Lipuma J."/>
        </authorList>
    </citation>
    <scope>NUCLEOTIDE SEQUENCE [LARGE SCALE GENOMIC DNA]</scope>
    <source>
        <strain evidence="3">AU8256</strain>
    </source>
</reference>
<dbReference type="InterPro" id="IPR052516">
    <property type="entry name" value="N-heterocyclic_Hydroxylase"/>
</dbReference>
<dbReference type="Pfam" id="PF20256">
    <property type="entry name" value="MoCoBD_2"/>
    <property type="match status" value="2"/>
</dbReference>
<dbReference type="GO" id="GO:0016491">
    <property type="term" value="F:oxidoreductase activity"/>
    <property type="evidence" value="ECO:0007669"/>
    <property type="project" value="InterPro"/>
</dbReference>
<dbReference type="InterPro" id="IPR046867">
    <property type="entry name" value="AldOxase/xan_DH_MoCoBD2"/>
</dbReference>
<dbReference type="PANTHER" id="PTHR47495">
    <property type="entry name" value="ALDEHYDE DEHYDROGENASE"/>
    <property type="match status" value="1"/>
</dbReference>
<dbReference type="Proteomes" id="UP000215633">
    <property type="component" value="Unassembled WGS sequence"/>
</dbReference>